<organism evidence="9 10">
    <name type="scientific">Polyrhizophydium stewartii</name>
    <dbReference type="NCBI Taxonomy" id="2732419"/>
    <lineage>
        <taxon>Eukaryota</taxon>
        <taxon>Fungi</taxon>
        <taxon>Fungi incertae sedis</taxon>
        <taxon>Chytridiomycota</taxon>
        <taxon>Chytridiomycota incertae sedis</taxon>
        <taxon>Chytridiomycetes</taxon>
        <taxon>Rhizophydiales</taxon>
        <taxon>Rhizophydiales incertae sedis</taxon>
        <taxon>Polyrhizophydium</taxon>
    </lineage>
</organism>
<comment type="similarity">
    <text evidence="2">Belongs to the COG1 family.</text>
</comment>
<evidence type="ECO:0000256" key="2">
    <source>
        <dbReference type="ARBA" id="ARBA00006653"/>
    </source>
</evidence>
<comment type="caution">
    <text evidence="9">The sequence shown here is derived from an EMBL/GenBank/DDBJ whole genome shotgun (WGS) entry which is preliminary data.</text>
</comment>
<evidence type="ECO:0000313" key="10">
    <source>
        <dbReference type="Proteomes" id="UP001527925"/>
    </source>
</evidence>
<feature type="compositionally biased region" description="Gly residues" evidence="8">
    <location>
        <begin position="1043"/>
        <end position="1054"/>
    </location>
</feature>
<evidence type="ECO:0000256" key="7">
    <source>
        <dbReference type="ARBA" id="ARBA00023136"/>
    </source>
</evidence>
<proteinExistence type="inferred from homology"/>
<evidence type="ECO:0000256" key="8">
    <source>
        <dbReference type="SAM" id="MobiDB-lite"/>
    </source>
</evidence>
<feature type="region of interest" description="Disordered" evidence="8">
    <location>
        <begin position="984"/>
        <end position="1055"/>
    </location>
</feature>
<keyword evidence="7" id="KW-0472">Membrane</keyword>
<keyword evidence="4" id="KW-0813">Transport</keyword>
<dbReference type="PANTHER" id="PTHR31658:SF0">
    <property type="entry name" value="CONSERVED OLIGOMERIC GOLGI COMPLEX SUBUNIT 1"/>
    <property type="match status" value="1"/>
</dbReference>
<keyword evidence="6" id="KW-0333">Golgi apparatus</keyword>
<dbReference type="Proteomes" id="UP001527925">
    <property type="component" value="Unassembled WGS sequence"/>
</dbReference>
<evidence type="ECO:0000256" key="1">
    <source>
        <dbReference type="ARBA" id="ARBA00004395"/>
    </source>
</evidence>
<dbReference type="PANTHER" id="PTHR31658">
    <property type="entry name" value="CONSERVED OLIGOMERIC GOLGI COMPLEX SUBUNIT 1"/>
    <property type="match status" value="1"/>
</dbReference>
<evidence type="ECO:0000256" key="3">
    <source>
        <dbReference type="ARBA" id="ARBA00020978"/>
    </source>
</evidence>
<keyword evidence="5" id="KW-0653">Protein transport</keyword>
<evidence type="ECO:0000256" key="4">
    <source>
        <dbReference type="ARBA" id="ARBA00022448"/>
    </source>
</evidence>
<feature type="region of interest" description="Disordered" evidence="8">
    <location>
        <begin position="1136"/>
        <end position="1165"/>
    </location>
</feature>
<comment type="subcellular location">
    <subcellularLocation>
        <location evidence="1">Golgi apparatus membrane</location>
        <topology evidence="1">Peripheral membrane protein</topology>
    </subcellularLocation>
</comment>
<gene>
    <name evidence="9" type="ORF">HK105_208392</name>
</gene>
<sequence length="1165" mass="123972">MDADVLLAKHGVGELKAILAKINPTAPLLTPFRLDRADADRKKHDLRIMVGERYRDVIGAADAIQVMREATQKMGDLFDQTDALCDVAALKRRVLQQTASSSDVAAEDRKRQLFPVAAQIRLLIWSALESQQFLSASRLYLISRLVFRGLQTPRPGSAINVLASFPVVQRQWDAISPFRTQIVEKATENLRNVELSDRTILETLGAISMLDNQTPRALLDTFLAQRAKALEQIFADASTKSAPAGQSADDVAQQIIGSLRLVQRTLETVHALFHTPTRTDLEHPAASPSSNPAPAARQPEAARIVVFLTSLQQPSAIDSTAAPADSQRLVASLYSEKANVNILFRHLPEPIQRFVPVINLGPSGAALDNAFLQSSSRSWLSKIAEQIQTAGGRAAVAIYSGAVLAAARASVIEFIGTIETEPVGGVLSAQSIILADPAFSLWTGVCRKLFLARSKKLIETAFEPIVRQPRTLLSASVDHLSHGGHADRDVASFVWNAGSSGPGGASGVSGVVADIMDRAVTHEALQAVCRMQTPAMSDLGEAFESAAVSVLEDILPLLGRAHASGRQATAGRRGSVYAAARLKEPKLGMFDLRADAEALASALQDAFSAAVKAYRDGMLAHLNSIQSKMSEANIAEYVLGIDQCLFIGRTARIIAIKVGRLHPAFDIKFDGDSAQTSSISLTHQLISSRLAQAAAASDNDSATASGGSADPALDVHRHLLPSQEQLMEVYNQAHVFWIKSVGERLEGKLLEQLESHDWRHGERFQALWEDISVQAHDEGGSVLESKFSLPVHASSFVMNVLFDVCVELNRIGGYTLEKPCLRLLLLELSARILRVYSTFVTAHVETDGVSEKGTLQLLFDFSFLVKVIEGSWAGGARNADLAAAGKRSDEAGSSERDASAISAQIKQKIDPIDLSLVETHVAANVSRFYNRTSVLLGSLLLLNPKPLETKRNPSLQEQHNLVSVAPPSARFALLPIAGAAHMRTAQSRKGTLSQQQMPPVLGGKLRSGSTAALSQGSTEPVTQIRPARSRQKPRASIRLSRGGTQGTAGAGMQGQAGSASVPLMAMDRLASISSALGSAFGGAQAGTSASSTAKDAGAAAGGGRVMGIIPLSSSQQQRATELFMNASSFISGVWGTSSSAVSSPSGLGRSSNAGSGSASSTPRRN</sequence>
<protein>
    <recommendedName>
        <fullName evidence="3">Conserved oligomeric Golgi complex subunit 1</fullName>
    </recommendedName>
</protein>
<evidence type="ECO:0000313" key="9">
    <source>
        <dbReference type="EMBL" id="KAL2912116.1"/>
    </source>
</evidence>
<keyword evidence="10" id="KW-1185">Reference proteome</keyword>
<dbReference type="Pfam" id="PF08700">
    <property type="entry name" value="VPS51_Exo84_N"/>
    <property type="match status" value="1"/>
</dbReference>
<feature type="compositionally biased region" description="Polar residues" evidence="8">
    <location>
        <begin position="984"/>
        <end position="997"/>
    </location>
</feature>
<evidence type="ECO:0000256" key="5">
    <source>
        <dbReference type="ARBA" id="ARBA00022927"/>
    </source>
</evidence>
<dbReference type="InterPro" id="IPR033370">
    <property type="entry name" value="COG1"/>
</dbReference>
<dbReference type="EMBL" id="JADGIZ020000076">
    <property type="protein sequence ID" value="KAL2912116.1"/>
    <property type="molecule type" value="Genomic_DNA"/>
</dbReference>
<feature type="compositionally biased region" description="Polar residues" evidence="8">
    <location>
        <begin position="1007"/>
        <end position="1021"/>
    </location>
</feature>
<accession>A0ABR4MXX3</accession>
<name>A0ABR4MXX3_9FUNG</name>
<evidence type="ECO:0000256" key="6">
    <source>
        <dbReference type="ARBA" id="ARBA00023034"/>
    </source>
</evidence>
<reference evidence="9 10" key="1">
    <citation type="submission" date="2023-09" db="EMBL/GenBank/DDBJ databases">
        <title>Pangenome analysis of Batrachochytrium dendrobatidis and related Chytrids.</title>
        <authorList>
            <person name="Yacoub M.N."/>
            <person name="Stajich J.E."/>
            <person name="James T.Y."/>
        </authorList>
    </citation>
    <scope>NUCLEOTIDE SEQUENCE [LARGE SCALE GENOMIC DNA]</scope>
    <source>
        <strain evidence="9 10">JEL0888</strain>
    </source>
</reference>